<reference evidence="1 2" key="1">
    <citation type="submission" date="2024-05" db="EMBL/GenBank/DDBJ databases">
        <title>Haplotype-resolved chromosome-level genome assembly of Huyou (Citrus changshanensis).</title>
        <authorList>
            <person name="Miao C."/>
            <person name="Chen W."/>
            <person name="Wu Y."/>
            <person name="Wang L."/>
            <person name="Zhao S."/>
            <person name="Grierson D."/>
            <person name="Xu C."/>
            <person name="Chen K."/>
        </authorList>
    </citation>
    <scope>NUCLEOTIDE SEQUENCE [LARGE SCALE GENOMIC DNA]</scope>
    <source>
        <strain evidence="1">01-14</strain>
        <tissue evidence="1">Leaf</tissue>
    </source>
</reference>
<sequence length="58" mass="6415">MELQAPVRKIAATDGIEGERLVELSGVPLESAAEMDLFDLADENEFALPYLNDEVHIE</sequence>
<evidence type="ECO:0000313" key="1">
    <source>
        <dbReference type="EMBL" id="KAK9229919.1"/>
    </source>
</evidence>
<dbReference type="AlphaFoldDB" id="A0AAP0R0Q3"/>
<accession>A0AAP0R0Q3</accession>
<keyword evidence="2" id="KW-1185">Reference proteome</keyword>
<organism evidence="1 2">
    <name type="scientific">Citrus x changshan-huyou</name>
    <dbReference type="NCBI Taxonomy" id="2935761"/>
    <lineage>
        <taxon>Eukaryota</taxon>
        <taxon>Viridiplantae</taxon>
        <taxon>Streptophyta</taxon>
        <taxon>Embryophyta</taxon>
        <taxon>Tracheophyta</taxon>
        <taxon>Spermatophyta</taxon>
        <taxon>Magnoliopsida</taxon>
        <taxon>eudicotyledons</taxon>
        <taxon>Gunneridae</taxon>
        <taxon>Pentapetalae</taxon>
        <taxon>rosids</taxon>
        <taxon>malvids</taxon>
        <taxon>Sapindales</taxon>
        <taxon>Rutaceae</taxon>
        <taxon>Aurantioideae</taxon>
        <taxon>Citrus</taxon>
    </lineage>
</organism>
<evidence type="ECO:0000313" key="2">
    <source>
        <dbReference type="Proteomes" id="UP001428341"/>
    </source>
</evidence>
<proteinExistence type="predicted"/>
<gene>
    <name evidence="1" type="ORF">WN944_022885</name>
</gene>
<comment type="caution">
    <text evidence="1">The sequence shown here is derived from an EMBL/GenBank/DDBJ whole genome shotgun (WGS) entry which is preliminary data.</text>
</comment>
<name>A0AAP0R0Q3_9ROSI</name>
<protein>
    <submittedName>
        <fullName evidence="1">Uncharacterized protein</fullName>
    </submittedName>
</protein>
<dbReference type="Proteomes" id="UP001428341">
    <property type="component" value="Unassembled WGS sequence"/>
</dbReference>
<dbReference type="EMBL" id="JBCGBO010000001">
    <property type="protein sequence ID" value="KAK9229919.1"/>
    <property type="molecule type" value="Genomic_DNA"/>
</dbReference>